<dbReference type="Proteomes" id="UP000224080">
    <property type="component" value="Unassembled WGS sequence"/>
</dbReference>
<dbReference type="InterPro" id="IPR024629">
    <property type="entry name" value="Ribosomal_mL67"/>
</dbReference>
<reference evidence="10 11" key="1">
    <citation type="submission" date="2017-10" db="EMBL/GenBank/DDBJ databases">
        <title>Comparative genomics in systemic dimorphic fungi from Ajellomycetaceae.</title>
        <authorList>
            <person name="Munoz J.F."/>
            <person name="Mcewen J.G."/>
            <person name="Clay O.K."/>
            <person name="Cuomo C.A."/>
        </authorList>
    </citation>
    <scope>NUCLEOTIDE SEQUENCE [LARGE SCALE GENOMIC DNA]</scope>
    <source>
        <strain evidence="10 11">UAMH130</strain>
    </source>
</reference>
<dbReference type="GO" id="GO:0003697">
    <property type="term" value="F:single-stranded DNA binding"/>
    <property type="evidence" value="ECO:0007669"/>
    <property type="project" value="InterPro"/>
</dbReference>
<feature type="compositionally biased region" description="Acidic residues" evidence="9">
    <location>
        <begin position="413"/>
        <end position="425"/>
    </location>
</feature>
<evidence type="ECO:0000313" key="11">
    <source>
        <dbReference type="Proteomes" id="UP000224080"/>
    </source>
</evidence>
<sequence>MAARAAAREYFKRTAAIRAAGAARRASTSARVGASAEAGAGAGAKGVSSFKRTAAFRVAGAARRASTSAGVGASAEADAGAGTKKHVATKRVSPCKRSATRRAAIVARRASRSAEAGADAEASAGSGTKKRVATKRVSPFRGPATRRAAIAARRASRSAEAGAGAEASAGAGAKKRVAKELAAKRLVAKEPSTVSPAVVTTSGALRFPQTTNPIQGKPRDIGSRAALLWRRQERERLRKALHRLTHGKNIFAYNNIRTNQVVYSFTRELEKNNVLSQLVYHGKKTIPATLRKDMWTPYFSLHFASASQGLEAYRLLREFSMQRQLAPPADMITASEENEVLTRQRPRDPNEAKKWDEKWKDQMEKRYFLNKRLRARVLMDQKATSVADVAAVLALQEQKMKEEREQEAKENELENEDQDGGDEEGGEKAKGKQGIAIGERDKSGKKISRKRRMRMQAAIRAQQELEKKTVEKIRDLERMLRVKIDPLRPLSEHHIVKEGEVKMFWMDLHNLQYAESWPDNVIHGQLKGGREHIMGTQLDLAAGELLALGSAPASKAGENSAGAEQTGGPGSDILAEAKDEAQGAEGKDEAPKEEETKSVLGKLKFW</sequence>
<evidence type="ECO:0000256" key="4">
    <source>
        <dbReference type="ARBA" id="ARBA00023015"/>
    </source>
</evidence>
<feature type="compositionally biased region" description="Basic and acidic residues" evidence="9">
    <location>
        <begin position="575"/>
        <end position="597"/>
    </location>
</feature>
<evidence type="ECO:0000256" key="1">
    <source>
        <dbReference type="ARBA" id="ARBA00004173"/>
    </source>
</evidence>
<evidence type="ECO:0000313" key="10">
    <source>
        <dbReference type="EMBL" id="PGH03564.1"/>
    </source>
</evidence>
<dbReference type="GO" id="GO:0000150">
    <property type="term" value="F:DNA strand exchange activity"/>
    <property type="evidence" value="ECO:0007669"/>
    <property type="project" value="InterPro"/>
</dbReference>
<feature type="region of interest" description="Disordered" evidence="9">
    <location>
        <begin position="553"/>
        <end position="606"/>
    </location>
</feature>
<keyword evidence="3" id="KW-0689">Ribosomal protein</keyword>
<dbReference type="OrthoDB" id="5333655at2759"/>
<feature type="compositionally biased region" description="Low complexity" evidence="9">
    <location>
        <begin position="141"/>
        <end position="172"/>
    </location>
</feature>
<dbReference type="GO" id="GO:0005840">
    <property type="term" value="C:ribosome"/>
    <property type="evidence" value="ECO:0007669"/>
    <property type="project" value="UniProtKB-KW"/>
</dbReference>
<proteinExistence type="inferred from homology"/>
<feature type="region of interest" description="Disordered" evidence="9">
    <location>
        <begin position="401"/>
        <end position="452"/>
    </location>
</feature>
<dbReference type="PANTHER" id="PTHR28184:SF1">
    <property type="entry name" value="LARGE RIBOSOMAL SUBUNIT PROTEIN ML67"/>
    <property type="match status" value="1"/>
</dbReference>
<evidence type="ECO:0000256" key="9">
    <source>
        <dbReference type="SAM" id="MobiDB-lite"/>
    </source>
</evidence>
<feature type="region of interest" description="Disordered" evidence="9">
    <location>
        <begin position="67"/>
        <end position="174"/>
    </location>
</feature>
<comment type="caution">
    <text evidence="10">The sequence shown here is derived from an EMBL/GenBank/DDBJ whole genome shotgun (WGS) entry which is preliminary data.</text>
</comment>
<evidence type="ECO:0000256" key="7">
    <source>
        <dbReference type="ARBA" id="ARBA00023274"/>
    </source>
</evidence>
<feature type="compositionally biased region" description="Low complexity" evidence="9">
    <location>
        <begin position="67"/>
        <end position="77"/>
    </location>
</feature>
<dbReference type="PANTHER" id="PTHR28184">
    <property type="entry name" value="MITOCHONDRIAL HOMOLOGOUS RECOMBINATION PROTEIN 1"/>
    <property type="match status" value="1"/>
</dbReference>
<dbReference type="EMBL" id="PDNC01000047">
    <property type="protein sequence ID" value="PGH03564.1"/>
    <property type="molecule type" value="Genomic_DNA"/>
</dbReference>
<dbReference type="GO" id="GO:0005739">
    <property type="term" value="C:mitochondrion"/>
    <property type="evidence" value="ECO:0007669"/>
    <property type="project" value="UniProtKB-SubCell"/>
</dbReference>
<feature type="compositionally biased region" description="Low complexity" evidence="9">
    <location>
        <begin position="101"/>
        <end position="126"/>
    </location>
</feature>
<keyword evidence="5" id="KW-0496">Mitochondrion</keyword>
<comment type="similarity">
    <text evidence="2">Belongs to the mitochondrion-specific ribosomal protein mL67 family.</text>
</comment>
<evidence type="ECO:0000256" key="3">
    <source>
        <dbReference type="ARBA" id="ARBA00022980"/>
    </source>
</evidence>
<comment type="subcellular location">
    <subcellularLocation>
        <location evidence="1">Mitochondrion</location>
    </subcellularLocation>
</comment>
<keyword evidence="4" id="KW-0805">Transcription regulation</keyword>
<name>A0A2B7WW10_9EURO</name>
<evidence type="ECO:0000256" key="6">
    <source>
        <dbReference type="ARBA" id="ARBA00023163"/>
    </source>
</evidence>
<dbReference type="AlphaFoldDB" id="A0A2B7WW10"/>
<accession>A0A2B7WW10</accession>
<dbReference type="GO" id="GO:1990904">
    <property type="term" value="C:ribonucleoprotein complex"/>
    <property type="evidence" value="ECO:0007669"/>
    <property type="project" value="UniProtKB-KW"/>
</dbReference>
<evidence type="ECO:0000256" key="2">
    <source>
        <dbReference type="ARBA" id="ARBA00010741"/>
    </source>
</evidence>
<organism evidence="10 11">
    <name type="scientific">Blastomyces parvus</name>
    <dbReference type="NCBI Taxonomy" id="2060905"/>
    <lineage>
        <taxon>Eukaryota</taxon>
        <taxon>Fungi</taxon>
        <taxon>Dikarya</taxon>
        <taxon>Ascomycota</taxon>
        <taxon>Pezizomycotina</taxon>
        <taxon>Eurotiomycetes</taxon>
        <taxon>Eurotiomycetidae</taxon>
        <taxon>Onygenales</taxon>
        <taxon>Ajellomycetaceae</taxon>
        <taxon>Blastomyces</taxon>
    </lineage>
</organism>
<protein>
    <recommendedName>
        <fullName evidence="8">Large ribosomal subunit protein mL67</fullName>
    </recommendedName>
</protein>
<keyword evidence="6" id="KW-0804">Transcription</keyword>
<keyword evidence="7" id="KW-0687">Ribonucleoprotein</keyword>
<dbReference type="GO" id="GO:0003735">
    <property type="term" value="F:structural constituent of ribosome"/>
    <property type="evidence" value="ECO:0007669"/>
    <property type="project" value="TreeGrafter"/>
</dbReference>
<keyword evidence="11" id="KW-1185">Reference proteome</keyword>
<gene>
    <name evidence="10" type="ORF">GX51_03990</name>
</gene>
<dbReference type="Pfam" id="PF12829">
    <property type="entry name" value="Mhr1"/>
    <property type="match status" value="1"/>
</dbReference>
<feature type="compositionally biased region" description="Basic and acidic residues" evidence="9">
    <location>
        <begin position="401"/>
        <end position="412"/>
    </location>
</feature>
<evidence type="ECO:0000256" key="8">
    <source>
        <dbReference type="ARBA" id="ARBA00035185"/>
    </source>
</evidence>
<evidence type="ECO:0000256" key="5">
    <source>
        <dbReference type="ARBA" id="ARBA00023128"/>
    </source>
</evidence>
<dbReference type="STRING" id="2060905.A0A2B7WW10"/>